<evidence type="ECO:0000313" key="2">
    <source>
        <dbReference type="Proteomes" id="UP001470230"/>
    </source>
</evidence>
<gene>
    <name evidence="1" type="ORF">M9Y10_003007</name>
</gene>
<name>A0ABR2JPM6_9EUKA</name>
<accession>A0ABR2JPM6</accession>
<dbReference type="Proteomes" id="UP001470230">
    <property type="component" value="Unassembled WGS sequence"/>
</dbReference>
<protein>
    <submittedName>
        <fullName evidence="1">Uncharacterized protein</fullName>
    </submittedName>
</protein>
<proteinExistence type="predicted"/>
<reference evidence="1 2" key="1">
    <citation type="submission" date="2024-04" db="EMBL/GenBank/DDBJ databases">
        <title>Tritrichomonas musculus Genome.</title>
        <authorList>
            <person name="Alves-Ferreira E."/>
            <person name="Grigg M."/>
            <person name="Lorenzi H."/>
            <person name="Galac M."/>
        </authorList>
    </citation>
    <scope>NUCLEOTIDE SEQUENCE [LARGE SCALE GENOMIC DNA]</scope>
    <source>
        <strain evidence="1 2">EAF2021</strain>
    </source>
</reference>
<dbReference type="EMBL" id="JAPFFF010000010">
    <property type="protein sequence ID" value="KAK8880341.1"/>
    <property type="molecule type" value="Genomic_DNA"/>
</dbReference>
<keyword evidence="2" id="KW-1185">Reference proteome</keyword>
<sequence length="118" mass="14133">MFPNLSDSEKRAVGIVINNGNPNIKPIHYIDKMIKTLSDKEKTTRDFLEYFNYNPNQVFIMPEASREMEKKSFDFEDKDKMLDFIKTDQIINAKLEFHPFEKQVIKLLQFDFEYNKDQ</sequence>
<evidence type="ECO:0000313" key="1">
    <source>
        <dbReference type="EMBL" id="KAK8880341.1"/>
    </source>
</evidence>
<organism evidence="1 2">
    <name type="scientific">Tritrichomonas musculus</name>
    <dbReference type="NCBI Taxonomy" id="1915356"/>
    <lineage>
        <taxon>Eukaryota</taxon>
        <taxon>Metamonada</taxon>
        <taxon>Parabasalia</taxon>
        <taxon>Tritrichomonadida</taxon>
        <taxon>Tritrichomonadidae</taxon>
        <taxon>Tritrichomonas</taxon>
    </lineage>
</organism>
<comment type="caution">
    <text evidence="1">The sequence shown here is derived from an EMBL/GenBank/DDBJ whole genome shotgun (WGS) entry which is preliminary data.</text>
</comment>